<dbReference type="AlphaFoldDB" id="A0A941E8L8"/>
<keyword evidence="3" id="KW-1185">Reference proteome</keyword>
<accession>A0A941E8L8</accession>
<dbReference type="RefSeq" id="WP_212675765.1">
    <property type="nucleotide sequence ID" value="NZ_JAGSPJ010000004.1"/>
</dbReference>
<feature type="transmembrane region" description="Helical" evidence="1">
    <location>
        <begin position="18"/>
        <end position="35"/>
    </location>
</feature>
<name>A0A941E8L8_9BURK</name>
<sequence length="77" mass="9010">MKKLFHGKTELRQLIERLLTIVFGIICFVLIAHYWPDATNEQTANPNLRRVLIVMDGDKLIIRQTVYMSTRSTHQLV</sequence>
<protein>
    <submittedName>
        <fullName evidence="2">Uncharacterized protein</fullName>
    </submittedName>
</protein>
<keyword evidence="1" id="KW-0472">Membrane</keyword>
<keyword evidence="1" id="KW-1133">Transmembrane helix</keyword>
<evidence type="ECO:0000256" key="1">
    <source>
        <dbReference type="SAM" id="Phobius"/>
    </source>
</evidence>
<gene>
    <name evidence="2" type="ORF">KDM90_11625</name>
</gene>
<reference evidence="2" key="1">
    <citation type="submission" date="2021-04" db="EMBL/GenBank/DDBJ databases">
        <title>novel species isolated from subtropical streams in China.</title>
        <authorList>
            <person name="Lu H."/>
        </authorList>
    </citation>
    <scope>NUCLEOTIDE SEQUENCE</scope>
    <source>
        <strain evidence="2">FT137W</strain>
    </source>
</reference>
<dbReference type="EMBL" id="JAGSPJ010000004">
    <property type="protein sequence ID" value="MBR7800648.1"/>
    <property type="molecule type" value="Genomic_DNA"/>
</dbReference>
<evidence type="ECO:0000313" key="2">
    <source>
        <dbReference type="EMBL" id="MBR7800648.1"/>
    </source>
</evidence>
<keyword evidence="1" id="KW-0812">Transmembrane</keyword>
<evidence type="ECO:0000313" key="3">
    <source>
        <dbReference type="Proteomes" id="UP000678545"/>
    </source>
</evidence>
<proteinExistence type="predicted"/>
<comment type="caution">
    <text evidence="2">The sequence shown here is derived from an EMBL/GenBank/DDBJ whole genome shotgun (WGS) entry which is preliminary data.</text>
</comment>
<organism evidence="2 3">
    <name type="scientific">Undibacterium fentianense</name>
    <dbReference type="NCBI Taxonomy" id="2828728"/>
    <lineage>
        <taxon>Bacteria</taxon>
        <taxon>Pseudomonadati</taxon>
        <taxon>Pseudomonadota</taxon>
        <taxon>Betaproteobacteria</taxon>
        <taxon>Burkholderiales</taxon>
        <taxon>Oxalobacteraceae</taxon>
        <taxon>Undibacterium</taxon>
    </lineage>
</organism>
<dbReference type="Proteomes" id="UP000678545">
    <property type="component" value="Unassembled WGS sequence"/>
</dbReference>